<gene>
    <name evidence="2" type="ORF">F2P44_31990</name>
</gene>
<protein>
    <submittedName>
        <fullName evidence="2">AAA family ATPase</fullName>
    </submittedName>
</protein>
<feature type="domain" description="NadR/Ttd14 AAA" evidence="1">
    <location>
        <begin position="187"/>
        <end position="340"/>
    </location>
</feature>
<keyword evidence="3" id="KW-1185">Reference proteome</keyword>
<dbReference type="SUPFAM" id="SSF52374">
    <property type="entry name" value="Nucleotidylyl transferase"/>
    <property type="match status" value="1"/>
</dbReference>
<dbReference type="Gene3D" id="3.40.50.620">
    <property type="entry name" value="HUPs"/>
    <property type="match status" value="1"/>
</dbReference>
<evidence type="ECO:0000313" key="3">
    <source>
        <dbReference type="Proteomes" id="UP000621455"/>
    </source>
</evidence>
<dbReference type="InterPro" id="IPR014729">
    <property type="entry name" value="Rossmann-like_a/b/a_fold"/>
</dbReference>
<organism evidence="2 3">
    <name type="scientific">Massilia frigida</name>
    <dbReference type="NCBI Taxonomy" id="2609281"/>
    <lineage>
        <taxon>Bacteria</taxon>
        <taxon>Pseudomonadati</taxon>
        <taxon>Pseudomonadota</taxon>
        <taxon>Betaproteobacteria</taxon>
        <taxon>Burkholderiales</taxon>
        <taxon>Oxalobacteraceae</taxon>
        <taxon>Telluria group</taxon>
        <taxon>Massilia</taxon>
    </lineage>
</organism>
<dbReference type="InterPro" id="IPR052735">
    <property type="entry name" value="NAD_biosynth-regulator"/>
</dbReference>
<dbReference type="Gene3D" id="3.40.50.300">
    <property type="entry name" value="P-loop containing nucleotide triphosphate hydrolases"/>
    <property type="match status" value="1"/>
</dbReference>
<reference evidence="2 3" key="1">
    <citation type="submission" date="2019-10" db="EMBL/GenBank/DDBJ databases">
        <title>Taxonomy of Antarctic Massilia spp.: description of Massilia rubra sp. nov., Massilia aquatica sp. nov., Massilia mucilaginosa sp. nov., Massilia frigida sp. nov. isolated from streams, lakes and regoliths.</title>
        <authorList>
            <person name="Holochova P."/>
            <person name="Sedlacek I."/>
            <person name="Kralova S."/>
            <person name="Maslanova I."/>
            <person name="Busse H.-J."/>
            <person name="Stankova E."/>
            <person name="Vrbovska V."/>
            <person name="Kovarovic V."/>
            <person name="Bartak M."/>
            <person name="Svec P."/>
            <person name="Pantucek R."/>
        </authorList>
    </citation>
    <scope>NUCLEOTIDE SEQUENCE [LARGE SCALE GENOMIC DNA]</scope>
    <source>
        <strain evidence="2 3">CCM 8695</strain>
    </source>
</reference>
<sequence length="351" mass="38309">MARQWCRGLVVGKFCPLHRGHMLVIDSALAACDEVVVISYTKPEFAGCGRALREAWLRASYPQVRVLVLDDASLAALQGGATAVRVPHNDAPDTEQRDFCGWLCLDLLGVTVDAVFTSEDYGDGFARALGAYFDARRGSGAPRAAVRHVSVDRARAQVAVSGTAIRANPHALRAFLHPQVYASFVRKVCLLGGESSGKTTLAAALAQALDSVWAPEFGRELWIEKNGALVFGDMLDIGRTQLAPEQALLPHATRWLVCDTSPLTTLFYSEAMFGQADPTLHELAAQPYDVTLLCAPDFAFVQDGTRRDEIFRQRQHAWYVDELTRRGLPFTIVQGTPAQRLAQACARLAAI</sequence>
<dbReference type="Proteomes" id="UP000621455">
    <property type="component" value="Unassembled WGS sequence"/>
</dbReference>
<dbReference type="EMBL" id="WHJG01000065">
    <property type="protein sequence ID" value="NHZ83856.1"/>
    <property type="molecule type" value="Genomic_DNA"/>
</dbReference>
<dbReference type="InterPro" id="IPR027417">
    <property type="entry name" value="P-loop_NTPase"/>
</dbReference>
<proteinExistence type="predicted"/>
<evidence type="ECO:0000313" key="2">
    <source>
        <dbReference type="EMBL" id="NHZ83856.1"/>
    </source>
</evidence>
<dbReference type="InterPro" id="IPR038727">
    <property type="entry name" value="NadR/Ttd14_AAA_dom"/>
</dbReference>
<accession>A0ABX0NJ62</accession>
<name>A0ABX0NJ62_9BURK</name>
<comment type="caution">
    <text evidence="2">The sequence shown here is derived from an EMBL/GenBank/DDBJ whole genome shotgun (WGS) entry which is preliminary data.</text>
</comment>
<dbReference type="Pfam" id="PF13521">
    <property type="entry name" value="AAA_28"/>
    <property type="match status" value="1"/>
</dbReference>
<dbReference type="PANTHER" id="PTHR37512">
    <property type="entry name" value="TRIFUNCTIONAL NAD BIOSYNTHESIS/REGULATOR PROTEIN NADR"/>
    <property type="match status" value="1"/>
</dbReference>
<evidence type="ECO:0000259" key="1">
    <source>
        <dbReference type="Pfam" id="PF13521"/>
    </source>
</evidence>
<dbReference type="PANTHER" id="PTHR37512:SF1">
    <property type="entry name" value="NADR_TTD14 AAA DOMAIN-CONTAINING PROTEIN"/>
    <property type="match status" value="1"/>
</dbReference>
<dbReference type="SUPFAM" id="SSF52540">
    <property type="entry name" value="P-loop containing nucleoside triphosphate hydrolases"/>
    <property type="match status" value="1"/>
</dbReference>